<evidence type="ECO:0000313" key="2">
    <source>
        <dbReference type="Proteomes" id="UP000661894"/>
    </source>
</evidence>
<gene>
    <name evidence="1" type="ORF">H9624_13660</name>
</gene>
<organism evidence="1 2">
    <name type="scientific">Oceanitalea stevensii</name>
    <dbReference type="NCBI Taxonomy" id="2763072"/>
    <lineage>
        <taxon>Bacteria</taxon>
        <taxon>Bacillati</taxon>
        <taxon>Actinomycetota</taxon>
        <taxon>Actinomycetes</taxon>
        <taxon>Micrococcales</taxon>
        <taxon>Bogoriellaceae</taxon>
        <taxon>Georgenia</taxon>
    </lineage>
</organism>
<comment type="caution">
    <text evidence="1">The sequence shown here is derived from an EMBL/GenBank/DDBJ whole genome shotgun (WGS) entry which is preliminary data.</text>
</comment>
<reference evidence="1 2" key="1">
    <citation type="submission" date="2020-08" db="EMBL/GenBank/DDBJ databases">
        <title>A Genomic Blueprint of the Chicken Gut Microbiome.</title>
        <authorList>
            <person name="Gilroy R."/>
            <person name="Ravi A."/>
            <person name="Getino M."/>
            <person name="Pursley I."/>
            <person name="Horton D.L."/>
            <person name="Alikhan N.-F."/>
            <person name="Baker D."/>
            <person name="Gharbi K."/>
            <person name="Hall N."/>
            <person name="Watson M."/>
            <person name="Adriaenssens E.M."/>
            <person name="Foster-Nyarko E."/>
            <person name="Jarju S."/>
            <person name="Secka A."/>
            <person name="Antonio M."/>
            <person name="Oren A."/>
            <person name="Chaudhuri R."/>
            <person name="La Ragione R.M."/>
            <person name="Hildebrand F."/>
            <person name="Pallen M.J."/>
        </authorList>
    </citation>
    <scope>NUCLEOTIDE SEQUENCE [LARGE SCALE GENOMIC DNA]</scope>
    <source>
        <strain evidence="1 2">Sa1BUA1</strain>
    </source>
</reference>
<evidence type="ECO:0000313" key="1">
    <source>
        <dbReference type="EMBL" id="MBD8063366.1"/>
    </source>
</evidence>
<dbReference type="Proteomes" id="UP000661894">
    <property type="component" value="Unassembled WGS sequence"/>
</dbReference>
<dbReference type="EMBL" id="JACSPO010000010">
    <property type="protein sequence ID" value="MBD8063366.1"/>
    <property type="molecule type" value="Genomic_DNA"/>
</dbReference>
<dbReference type="InterPro" id="IPR016181">
    <property type="entry name" value="Acyl_CoA_acyltransferase"/>
</dbReference>
<proteinExistence type="predicted"/>
<accession>A0ABR8Z4X1</accession>
<keyword evidence="2" id="KW-1185">Reference proteome</keyword>
<name>A0ABR8Z4X1_9MICO</name>
<dbReference type="SUPFAM" id="SSF55729">
    <property type="entry name" value="Acyl-CoA N-acyltransferases (Nat)"/>
    <property type="match status" value="1"/>
</dbReference>
<dbReference type="RefSeq" id="WP_251840464.1">
    <property type="nucleotide sequence ID" value="NZ_JACSPO010000010.1"/>
</dbReference>
<protein>
    <submittedName>
        <fullName evidence="1">N-acetyltransferase</fullName>
    </submittedName>
</protein>
<sequence length="197" mass="21701">MPFPAGLLAPDGLTVPGLSLRPITAADAELDHAAVMESRELLRPWEQTGWPADDFTVAENRADLEGLERRHAEGRAFTYTVLDPADTTCLGCVYLMPPDARMYDGAHIVPAAAEDRWEDVDAAVYFWVRASRLGAGTDRVLLEVLRDWLRDEWGLEHAAVVVPEDVAPQVAAVESTGLRLRFTVTEQGKPGRYLAYG</sequence>
<dbReference type="Gene3D" id="3.40.630.30">
    <property type="match status" value="1"/>
</dbReference>